<feature type="region of interest" description="Disordered" evidence="1">
    <location>
        <begin position="793"/>
        <end position="820"/>
    </location>
</feature>
<accession>A0A485NPJ5</accession>
<evidence type="ECO:0000313" key="3">
    <source>
        <dbReference type="Proteomes" id="UP000386466"/>
    </source>
</evidence>
<feature type="region of interest" description="Disordered" evidence="1">
    <location>
        <begin position="649"/>
        <end position="715"/>
    </location>
</feature>
<feature type="compositionally biased region" description="Low complexity" evidence="1">
    <location>
        <begin position="327"/>
        <end position="341"/>
    </location>
</feature>
<keyword evidence="2" id="KW-0238">DNA-binding</keyword>
<feature type="compositionally biased region" description="Low complexity" evidence="1">
    <location>
        <begin position="946"/>
        <end position="957"/>
    </location>
</feature>
<feature type="region of interest" description="Disordered" evidence="1">
    <location>
        <begin position="326"/>
        <end position="465"/>
    </location>
</feature>
<feature type="compositionally biased region" description="Low complexity" evidence="1">
    <location>
        <begin position="972"/>
        <end position="983"/>
    </location>
</feature>
<feature type="region of interest" description="Disordered" evidence="1">
    <location>
        <begin position="15"/>
        <end position="113"/>
    </location>
</feature>
<evidence type="ECO:0000313" key="2">
    <source>
        <dbReference type="EMBL" id="VFV35771.1"/>
    </source>
</evidence>
<gene>
    <name evidence="2" type="ORF">LYPA_23C000793</name>
</gene>
<feature type="compositionally biased region" description="Basic residues" evidence="1">
    <location>
        <begin position="391"/>
        <end position="401"/>
    </location>
</feature>
<feature type="region of interest" description="Disordered" evidence="1">
    <location>
        <begin position="255"/>
        <end position="287"/>
    </location>
</feature>
<feature type="compositionally biased region" description="Low complexity" evidence="1">
    <location>
        <begin position="793"/>
        <end position="806"/>
    </location>
</feature>
<feature type="region of interest" description="Disordered" evidence="1">
    <location>
        <begin position="1288"/>
        <end position="1318"/>
    </location>
</feature>
<keyword evidence="3" id="KW-1185">Reference proteome</keyword>
<feature type="region of interest" description="Disordered" evidence="1">
    <location>
        <begin position="729"/>
        <end position="758"/>
    </location>
</feature>
<feature type="region of interest" description="Disordered" evidence="1">
    <location>
        <begin position="1037"/>
        <end position="1089"/>
    </location>
</feature>
<sequence>MRVKPQGLVVTSSAVCSSPDYLREPKYYPGGPPTPRPLLPTRPPASPPDKAFAHTFSENPRPPPRRDPSTRRPPVLAKGDDPLPPRAARPVSQARCPTPAGDGNSSRRRWDNGRVNLRPVVQLIDIMKDLTRLSQDLQHSGVHLDCGGLRLSRPPAPPPGDLQYSFFSSPSLANSIRSPEERATPHAKSERPSHPLYEPEPEPRDSPQPGQGHSPGATAAATGLPPEPEPDGPDYSELADADILSELASLTCPEAQLLEAQALEPPSPEPEPQLLDPQPRFLDPQALEPLGEALELPPLQPLADPLGLPGLALQALDTLPDSLESQLLDPQALDPLPKLLDVPGRRLEPQQPLGPCPLAEPLRLDLCSPHGPHGPEGHPKYALRRTDRPKILCRRRKAGRGRKADAGPEGRLLPLPMPTGLAAALAEPPPPPPPPPPALPGPGPVPELEPESSQTPVAPTRKGKCRGVRRMVVKMAKIPVSLGRRNKTTYKVSSLSSSLSVEGKELGLRVSAEPTPLLKMKNNGRNVVVVFPPGEMPIILKRKRGRPPKNLLLGPGKPKEPAVVAAEAATVAAATMAMPEGTEAQAFASTGLESGASGRGSYYSTGAPAGQTELSQERQNLFTGYFRSLLDSDDSSDLLDFALSASRPESRKASGTYAGPPTSTLPSQRGLATFPSRGAKASPVAVGSSGAGADPSFQPVLPSRQTFPPGRAASYGITPATSDCRAAETFPKLAPPPSAVARSPTTHPPTNTYPPQYGGYGAGQSVFAPAKPFTGQDCANSKDCSFAYGSGNSLPASPSSAHSAGYAPPPTGGPCLPPSKASFFNSSEGAPFSGSAPTPLRCDSRASTVSPGGYMVPKGTTASATSAASAASSSSSSFQPSPENCRQFAGASQWPFRQGYGGLDWASEAFSQLYNPGFDCHVSEPNVILDISNYTPQKVKQQTAVSETFSESSSDSTQFNQPVGGGFRRANSEASSSEGQSSLSSLEKLMMDWNEASSAPGYNWNQSVLFQSSSKPGRGRRKKVDLFEASHLGFPSSASATASGYPSKRSTGPRQPRGGRGGGACSAKKERGGAAAKAKFTPKPQPVNPLFQDSPDLGLDYYSGDSSMSPLPSQSRAFGVGERDPCDFMGPYSMNPSTPSDGTFGQGFHCDSPSLGAPELDGKHFPPLAHPPTVFDAGLQKAYSPTCSPTLGFKEELRPPPTKLAACEPLKHGLQGASLGHAAAAQAHLSCRDLPLGQPHYDSPSCKGTAYWYPPGSAARSPPYEGKVGTGLLADFLGRTEAACLSAPHLASPPATPKADKEPLEMARPPGPPRGPAAAAAGYGCPLLSDLTLSPVPRDSLLPLQDTAYRYPGFMPQAHPGLGGGPKSGFLGPMAEPHPEDTFTVTSL</sequence>
<feature type="compositionally biased region" description="Pro residues" evidence="1">
    <location>
        <begin position="807"/>
        <end position="817"/>
    </location>
</feature>
<feature type="region of interest" description="Disordered" evidence="1">
    <location>
        <begin position="149"/>
        <end position="242"/>
    </location>
</feature>
<protein>
    <submittedName>
        <fullName evidence="2">At-hook dna-binding</fullName>
    </submittedName>
</protein>
<name>A0A485NPJ5_LYNPA</name>
<reference evidence="2 3" key="1">
    <citation type="submission" date="2019-01" db="EMBL/GenBank/DDBJ databases">
        <authorList>
            <person name="Alioto T."/>
            <person name="Alioto T."/>
        </authorList>
    </citation>
    <scope>NUCLEOTIDE SEQUENCE [LARGE SCALE GENOMIC DNA]</scope>
</reference>
<feature type="compositionally biased region" description="Low complexity" evidence="1">
    <location>
        <begin position="744"/>
        <end position="757"/>
    </location>
</feature>
<feature type="compositionally biased region" description="Low complexity" evidence="1">
    <location>
        <begin position="215"/>
        <end position="224"/>
    </location>
</feature>
<feature type="compositionally biased region" description="Basic and acidic residues" evidence="1">
    <location>
        <begin position="373"/>
        <end position="390"/>
    </location>
</feature>
<dbReference type="EMBL" id="CAAGRJ010021711">
    <property type="protein sequence ID" value="VFV35771.1"/>
    <property type="molecule type" value="Genomic_DNA"/>
</dbReference>
<dbReference type="Proteomes" id="UP000386466">
    <property type="component" value="Unassembled WGS sequence"/>
</dbReference>
<feature type="compositionally biased region" description="Basic and acidic residues" evidence="1">
    <location>
        <begin position="178"/>
        <end position="193"/>
    </location>
</feature>
<evidence type="ECO:0000256" key="1">
    <source>
        <dbReference type="SAM" id="MobiDB-lite"/>
    </source>
</evidence>
<dbReference type="GO" id="GO:0003677">
    <property type="term" value="F:DNA binding"/>
    <property type="evidence" value="ECO:0007669"/>
    <property type="project" value="UniProtKB-KW"/>
</dbReference>
<feature type="compositionally biased region" description="Acidic residues" evidence="1">
    <location>
        <begin position="228"/>
        <end position="240"/>
    </location>
</feature>
<dbReference type="PANTHER" id="PTHR15617:SF1">
    <property type="entry name" value="TRANSCRIPTION FACTOR GIBBIN"/>
    <property type="match status" value="1"/>
</dbReference>
<feature type="region of interest" description="Disordered" evidence="1">
    <location>
        <begin position="945"/>
        <end position="983"/>
    </location>
</feature>
<dbReference type="PANTHER" id="PTHR15617">
    <property type="entry name" value="TRANSCRIPTION FACTOR GIBBIN"/>
    <property type="match status" value="1"/>
</dbReference>
<proteinExistence type="predicted"/>
<feature type="compositionally biased region" description="Polar residues" evidence="1">
    <location>
        <begin position="1037"/>
        <end position="1050"/>
    </location>
</feature>
<feature type="compositionally biased region" description="Pro residues" evidence="1">
    <location>
        <begin position="427"/>
        <end position="447"/>
    </location>
</feature>
<feature type="compositionally biased region" description="Polar residues" evidence="1">
    <location>
        <begin position="165"/>
        <end position="177"/>
    </location>
</feature>
<organism evidence="2 3">
    <name type="scientific">Lynx pardinus</name>
    <name type="common">Iberian lynx</name>
    <name type="synonym">Felis pardina</name>
    <dbReference type="NCBI Taxonomy" id="191816"/>
    <lineage>
        <taxon>Eukaryota</taxon>
        <taxon>Metazoa</taxon>
        <taxon>Chordata</taxon>
        <taxon>Craniata</taxon>
        <taxon>Vertebrata</taxon>
        <taxon>Euteleostomi</taxon>
        <taxon>Mammalia</taxon>
        <taxon>Eutheria</taxon>
        <taxon>Laurasiatheria</taxon>
        <taxon>Carnivora</taxon>
        <taxon>Feliformia</taxon>
        <taxon>Felidae</taxon>
        <taxon>Felinae</taxon>
        <taxon>Lynx</taxon>
    </lineage>
</organism>
<dbReference type="InterPro" id="IPR039225">
    <property type="entry name" value="AHDC1"/>
</dbReference>
<feature type="compositionally biased region" description="Low complexity" evidence="1">
    <location>
        <begin position="272"/>
        <end position="287"/>
    </location>
</feature>
<feature type="compositionally biased region" description="Pro residues" evidence="1">
    <location>
        <begin position="30"/>
        <end position="47"/>
    </location>
</feature>